<dbReference type="InterPro" id="IPR036097">
    <property type="entry name" value="HisK_dim/P_sf"/>
</dbReference>
<keyword evidence="5" id="KW-0547">Nucleotide-binding</keyword>
<name>A0A1Y5I2W2_OLEAN</name>
<dbReference type="Gene3D" id="1.10.287.130">
    <property type="match status" value="1"/>
</dbReference>
<dbReference type="PROSITE" id="PS50109">
    <property type="entry name" value="HIS_KIN"/>
    <property type="match status" value="1"/>
</dbReference>
<comment type="caution">
    <text evidence="14">The sequence shown here is derived from an EMBL/GenBank/DDBJ whole genome shotgun (WGS) entry which is preliminary data.</text>
</comment>
<feature type="domain" description="Histidine kinase" evidence="12">
    <location>
        <begin position="212"/>
        <end position="436"/>
    </location>
</feature>
<dbReference type="GO" id="GO:0000155">
    <property type="term" value="F:phosphorelay sensor kinase activity"/>
    <property type="evidence" value="ECO:0007669"/>
    <property type="project" value="InterPro"/>
</dbReference>
<dbReference type="CDD" id="cd16922">
    <property type="entry name" value="HATPase_EvgS-ArcB-TorS-like"/>
    <property type="match status" value="1"/>
</dbReference>
<dbReference type="FunFam" id="3.30.565.10:FF:000010">
    <property type="entry name" value="Sensor histidine kinase RcsC"/>
    <property type="match status" value="1"/>
</dbReference>
<dbReference type="FunFam" id="1.10.287.130:FF:000002">
    <property type="entry name" value="Two-component osmosensing histidine kinase"/>
    <property type="match status" value="1"/>
</dbReference>
<feature type="domain" description="Response regulatory" evidence="13">
    <location>
        <begin position="457"/>
        <end position="571"/>
    </location>
</feature>
<comment type="catalytic activity">
    <reaction evidence="1">
        <text>ATP + protein L-histidine = ADP + protein N-phospho-L-histidine.</text>
        <dbReference type="EC" id="2.7.13.3"/>
    </reaction>
</comment>
<evidence type="ECO:0000256" key="9">
    <source>
        <dbReference type="ARBA" id="ARBA00064003"/>
    </source>
</evidence>
<dbReference type="CDD" id="cd00156">
    <property type="entry name" value="REC"/>
    <property type="match status" value="1"/>
</dbReference>
<evidence type="ECO:0000313" key="14">
    <source>
        <dbReference type="EMBL" id="OUS41512.1"/>
    </source>
</evidence>
<sequence>MYDEVKDWTMDLFNPHCNYVLFNESVDNQIVWSLSMDEIISLLPDRIPVLVVDDDETVIQVTRLVLSRFRFDDRALELICASSAKEAIELLSQRTDIAIVLLDVVMESDDSGFEVVSFIRNTLHNYTTRILLRTGQPGLAPERQVINDYDINDYIAKTEATTDRLNLSMTNALRSYRDILRAEHLTHRVVSAELEQQQALQASQAKSSFLAHMSHEIRTPLNGIIGMADILADTELSKEQQGYLADIHNSGRALLGIVNDVLDLSKIEAGKLELDPRPFKLLDMIAEVNSMFHAPMMSKSIQYSQQISADVPTYLFADSIRIQQLLMNLLGNALKFTSQEGRVGLTLGVSGEAKDADVLNLKLTITDSGIGISEDRLGSIFDAYQQAETHTSRIYGGTGLGLSLCRQIAQLMNGRIEVESTLGEGSAFTVYFEVKNGISHAGQPSVSNSEISIAGLKVLVAEDNPTNRKVIQMLLKKLGVDVTIVDDGQQLLDKVGDLQPDLILMDCHMPVMDGFEATKILRQQGMVMPVYALTAGVSTEERIECANIGMNEVLTKPVTLVSLKHALQQVATG</sequence>
<dbReference type="InterPro" id="IPR011006">
    <property type="entry name" value="CheY-like_superfamily"/>
</dbReference>
<gene>
    <name evidence="14" type="ORF">A9R00_00550</name>
</gene>
<dbReference type="Gene3D" id="3.40.50.2300">
    <property type="match status" value="2"/>
</dbReference>
<evidence type="ECO:0000256" key="6">
    <source>
        <dbReference type="ARBA" id="ARBA00022777"/>
    </source>
</evidence>
<dbReference type="InterPro" id="IPR003661">
    <property type="entry name" value="HisK_dim/P_dom"/>
</dbReference>
<dbReference type="SUPFAM" id="SSF55874">
    <property type="entry name" value="ATPase domain of HSP90 chaperone/DNA topoisomerase II/histidine kinase"/>
    <property type="match status" value="1"/>
</dbReference>
<evidence type="ECO:0000313" key="15">
    <source>
        <dbReference type="Proteomes" id="UP000227088"/>
    </source>
</evidence>
<evidence type="ECO:0000259" key="12">
    <source>
        <dbReference type="PROSITE" id="PS50109"/>
    </source>
</evidence>
<keyword evidence="3 11" id="KW-0597">Phosphoprotein</keyword>
<keyword evidence="7" id="KW-0067">ATP-binding</keyword>
<accession>A0A1Y5I2W2</accession>
<dbReference type="PANTHER" id="PTHR43719">
    <property type="entry name" value="TWO-COMPONENT HISTIDINE KINASE"/>
    <property type="match status" value="1"/>
</dbReference>
<dbReference type="EMBL" id="MABE01000037">
    <property type="protein sequence ID" value="OUS41512.1"/>
    <property type="molecule type" value="Genomic_DNA"/>
</dbReference>
<evidence type="ECO:0000256" key="2">
    <source>
        <dbReference type="ARBA" id="ARBA00012438"/>
    </source>
</evidence>
<dbReference type="PROSITE" id="PS50110">
    <property type="entry name" value="RESPONSE_REGULATORY"/>
    <property type="match status" value="2"/>
</dbReference>
<dbReference type="SUPFAM" id="SSF47384">
    <property type="entry name" value="Homodimeric domain of signal transducing histidine kinase"/>
    <property type="match status" value="1"/>
</dbReference>
<dbReference type="AlphaFoldDB" id="A0A1Y5I2W2"/>
<evidence type="ECO:0000256" key="3">
    <source>
        <dbReference type="ARBA" id="ARBA00022553"/>
    </source>
</evidence>
<dbReference type="Proteomes" id="UP000227088">
    <property type="component" value="Unassembled WGS sequence"/>
</dbReference>
<dbReference type="InterPro" id="IPR050956">
    <property type="entry name" value="2C_system_His_kinase"/>
</dbReference>
<dbReference type="GO" id="GO:0005524">
    <property type="term" value="F:ATP binding"/>
    <property type="evidence" value="ECO:0007669"/>
    <property type="project" value="UniProtKB-KW"/>
</dbReference>
<evidence type="ECO:0000256" key="4">
    <source>
        <dbReference type="ARBA" id="ARBA00022679"/>
    </source>
</evidence>
<feature type="domain" description="Response regulatory" evidence="13">
    <location>
        <begin position="48"/>
        <end position="172"/>
    </location>
</feature>
<dbReference type="Pfam" id="PF00512">
    <property type="entry name" value="HisKA"/>
    <property type="match status" value="1"/>
</dbReference>
<dbReference type="InterPro" id="IPR004358">
    <property type="entry name" value="Sig_transdc_His_kin-like_C"/>
</dbReference>
<dbReference type="Pfam" id="PF02518">
    <property type="entry name" value="HATPase_c"/>
    <property type="match status" value="1"/>
</dbReference>
<dbReference type="EC" id="2.7.13.3" evidence="2"/>
<protein>
    <recommendedName>
        <fullName evidence="10">Sensory/regulatory protein RpfC</fullName>
        <ecNumber evidence="2">2.7.13.3</ecNumber>
    </recommendedName>
</protein>
<dbReference type="PANTHER" id="PTHR43719:SF28">
    <property type="entry name" value="PEROXIDE STRESS-ACTIVATED HISTIDINE KINASE MAK1-RELATED"/>
    <property type="match status" value="1"/>
</dbReference>
<keyword evidence="4" id="KW-0808">Transferase</keyword>
<organism evidence="14 15">
    <name type="scientific">Oleispira antarctica</name>
    <dbReference type="NCBI Taxonomy" id="188908"/>
    <lineage>
        <taxon>Bacteria</taxon>
        <taxon>Pseudomonadati</taxon>
        <taxon>Pseudomonadota</taxon>
        <taxon>Gammaproteobacteria</taxon>
        <taxon>Oceanospirillales</taxon>
        <taxon>Oceanospirillaceae</taxon>
        <taxon>Oleispira</taxon>
    </lineage>
</organism>
<dbReference type="SMART" id="SM00387">
    <property type="entry name" value="HATPase_c"/>
    <property type="match status" value="1"/>
</dbReference>
<evidence type="ECO:0000256" key="1">
    <source>
        <dbReference type="ARBA" id="ARBA00000085"/>
    </source>
</evidence>
<evidence type="ECO:0000256" key="8">
    <source>
        <dbReference type="ARBA" id="ARBA00023012"/>
    </source>
</evidence>
<keyword evidence="6" id="KW-0418">Kinase</keyword>
<evidence type="ECO:0000256" key="10">
    <source>
        <dbReference type="ARBA" id="ARBA00068150"/>
    </source>
</evidence>
<dbReference type="SUPFAM" id="SSF52172">
    <property type="entry name" value="CheY-like"/>
    <property type="match status" value="2"/>
</dbReference>
<evidence type="ECO:0000256" key="11">
    <source>
        <dbReference type="PROSITE-ProRule" id="PRU00169"/>
    </source>
</evidence>
<proteinExistence type="predicted"/>
<dbReference type="PRINTS" id="PR00344">
    <property type="entry name" value="BCTRLSENSOR"/>
</dbReference>
<dbReference type="CDD" id="cd00082">
    <property type="entry name" value="HisKA"/>
    <property type="match status" value="1"/>
</dbReference>
<feature type="modified residue" description="4-aspartylphosphate" evidence="11">
    <location>
        <position position="103"/>
    </location>
</feature>
<evidence type="ECO:0000256" key="7">
    <source>
        <dbReference type="ARBA" id="ARBA00022840"/>
    </source>
</evidence>
<dbReference type="Gene3D" id="3.30.565.10">
    <property type="entry name" value="Histidine kinase-like ATPase, C-terminal domain"/>
    <property type="match status" value="1"/>
</dbReference>
<dbReference type="SMART" id="SM00448">
    <property type="entry name" value="REC"/>
    <property type="match status" value="2"/>
</dbReference>
<dbReference type="InterPro" id="IPR001789">
    <property type="entry name" value="Sig_transdc_resp-reg_receiver"/>
</dbReference>
<dbReference type="InterPro" id="IPR003594">
    <property type="entry name" value="HATPase_dom"/>
</dbReference>
<evidence type="ECO:0000259" key="13">
    <source>
        <dbReference type="PROSITE" id="PS50110"/>
    </source>
</evidence>
<feature type="modified residue" description="4-aspartylphosphate" evidence="11">
    <location>
        <position position="506"/>
    </location>
</feature>
<dbReference type="InterPro" id="IPR036890">
    <property type="entry name" value="HATPase_C_sf"/>
</dbReference>
<dbReference type="CDD" id="cd17546">
    <property type="entry name" value="REC_hyHK_CKI1_RcsC-like"/>
    <property type="match status" value="1"/>
</dbReference>
<dbReference type="InterPro" id="IPR005467">
    <property type="entry name" value="His_kinase_dom"/>
</dbReference>
<dbReference type="SMART" id="SM00388">
    <property type="entry name" value="HisKA"/>
    <property type="match status" value="1"/>
</dbReference>
<dbReference type="Pfam" id="PF00072">
    <property type="entry name" value="Response_reg"/>
    <property type="match status" value="2"/>
</dbReference>
<keyword evidence="8" id="KW-0902">Two-component regulatory system</keyword>
<evidence type="ECO:0000256" key="5">
    <source>
        <dbReference type="ARBA" id="ARBA00022741"/>
    </source>
</evidence>
<comment type="subunit">
    <text evidence="9">At low DSF concentrations, interacts with RpfF.</text>
</comment>
<reference evidence="15" key="1">
    <citation type="journal article" date="2017" name="Proc. Natl. Acad. Sci. U.S.A.">
        <title>Simulation of Deepwater Horizon oil plume reveals substrate specialization within a complex community of hydrocarbon degraders.</title>
        <authorList>
            <person name="Hu P."/>
            <person name="Dubinsky E.A."/>
            <person name="Probst A.J."/>
            <person name="Wang J."/>
            <person name="Sieber C.M.K."/>
            <person name="Tom L.M."/>
            <person name="Gardinali P."/>
            <person name="Banfield J.F."/>
            <person name="Atlas R.M."/>
            <person name="Andersen G.L."/>
        </authorList>
    </citation>
    <scope>NUCLEOTIDE SEQUENCE [LARGE SCALE GENOMIC DNA]</scope>
</reference>